<sequence length="382" mass="41377">MTKMYDSIIHITLLLLFIGVKYTVSLFCYTVHWDAYSSFTEKAHKCTDDEEFCASLYDRSAESWYLRAIPLDKKCYSTTELRSRINCSVKEFREGCFMDPRYNSYKRSTAKLPVCICKGAYCNTQEKIESVWLEQNIYRFHKSEDCRDKLKKENSTTKTTTSSSGTTSANDFRFNQIARVTETSVSSTETTTTATTTPVTTTSASTTTTATTTSASTTTTATTTPTTTTTATTTPVTTTSASTTTTATTTPTATTSASTTTTATTTSASTTTAATTIAATAAATTASDELLENVTEVSESSGAHTSAPSSNNSSDNETNVPESQTAETDANAQSNASSARKVREVGIQSATVAGQVNWLLNKEENYMSESIQTTTIKMQEKW</sequence>
<feature type="compositionally biased region" description="Low complexity" evidence="1">
    <location>
        <begin position="180"/>
        <end position="270"/>
    </location>
</feature>
<dbReference type="EMBL" id="AJ132603">
    <property type="protein sequence ID" value="CAB41740.1"/>
    <property type="molecule type" value="mRNA"/>
</dbReference>
<reference evidence="2" key="1">
    <citation type="submission" date="1999-01" db="EMBL/GenBank/DDBJ databases">
        <authorList>
            <person name="Dafa alla T.H."/>
        </authorList>
    </citation>
    <scope>NUCLEOTIDE SEQUENCE</scope>
</reference>
<feature type="region of interest" description="Disordered" evidence="1">
    <location>
        <begin position="293"/>
        <end position="339"/>
    </location>
</feature>
<dbReference type="AlphaFoldDB" id="Q9XZZ8"/>
<accession>Q9XZZ8</accession>
<evidence type="ECO:0000313" key="2">
    <source>
        <dbReference type="EMBL" id="CAB41740.1"/>
    </source>
</evidence>
<evidence type="ECO:0000256" key="1">
    <source>
        <dbReference type="SAM" id="MobiDB-lite"/>
    </source>
</evidence>
<name>Q9XZZ8_LITSI</name>
<organism evidence="2">
    <name type="scientific">Litomosoides sigmodontis</name>
    <name type="common">Filarial nematode worm</name>
    <dbReference type="NCBI Taxonomy" id="42156"/>
    <lineage>
        <taxon>Eukaryota</taxon>
        <taxon>Metazoa</taxon>
        <taxon>Ecdysozoa</taxon>
        <taxon>Nematoda</taxon>
        <taxon>Chromadorea</taxon>
        <taxon>Rhabditida</taxon>
        <taxon>Spirurina</taxon>
        <taxon>Spiruromorpha</taxon>
        <taxon>Filarioidea</taxon>
        <taxon>Onchocercidae</taxon>
        <taxon>Litomosoides</taxon>
    </lineage>
</organism>
<feature type="compositionally biased region" description="Polar residues" evidence="1">
    <location>
        <begin position="295"/>
        <end position="338"/>
    </location>
</feature>
<reference evidence="2" key="2">
    <citation type="journal article" date="2000" name="Mol. Biochem. Parasitol.">
        <title>Molecular characterization of a Litomosoides sigmodontis protein involved in the development of the microfilarial sheath during embryogenesis.</title>
        <authorList>
            <person name="Dafa'alla T.H."/>
            <person name="Taubert A."/>
            <person name="Hobom G."/>
            <person name="Beck E."/>
            <person name="Zahner H."/>
        </authorList>
    </citation>
    <scope>NUCLEOTIDE SEQUENCE</scope>
</reference>
<proteinExistence type="evidence at transcript level"/>
<feature type="region of interest" description="Disordered" evidence="1">
    <location>
        <begin position="151"/>
        <end position="270"/>
    </location>
</feature>
<feature type="compositionally biased region" description="Low complexity" evidence="1">
    <location>
        <begin position="156"/>
        <end position="168"/>
    </location>
</feature>
<protein>
    <submittedName>
        <fullName evidence="2">Secretory protein (LS110p)</fullName>
    </submittedName>
</protein>